<organism evidence="2">
    <name type="scientific">hydrothermal vent metagenome</name>
    <dbReference type="NCBI Taxonomy" id="652676"/>
    <lineage>
        <taxon>unclassified sequences</taxon>
        <taxon>metagenomes</taxon>
        <taxon>ecological metagenomes</taxon>
    </lineage>
</organism>
<dbReference type="InterPro" id="IPR008274">
    <property type="entry name" value="AldOxase/xan_DH_MoCoBD1"/>
</dbReference>
<dbReference type="PROSITE" id="PS51318">
    <property type="entry name" value="TAT"/>
    <property type="match status" value="1"/>
</dbReference>
<dbReference type="InterPro" id="IPR000674">
    <property type="entry name" value="Ald_Oxase/Xan_DH_a/b"/>
</dbReference>
<evidence type="ECO:0000313" key="2">
    <source>
        <dbReference type="EMBL" id="CUV09461.1"/>
    </source>
</evidence>
<name>A0A170QCS3_9ZZZZ</name>
<dbReference type="NCBIfam" id="TIGR01409">
    <property type="entry name" value="TAT_signal_seq"/>
    <property type="match status" value="1"/>
</dbReference>
<dbReference type="InterPro" id="IPR037165">
    <property type="entry name" value="AldOxase/xan_DH_Mopterin-bd_sf"/>
</dbReference>
<dbReference type="SUPFAM" id="SSF56003">
    <property type="entry name" value="Molybdenum cofactor-binding domain"/>
    <property type="match status" value="2"/>
</dbReference>
<feature type="domain" description="Aldehyde oxidase/xanthine dehydrogenase a/b hammerhead" evidence="1">
    <location>
        <begin position="204"/>
        <end position="282"/>
    </location>
</feature>
<dbReference type="PANTHER" id="PTHR47495">
    <property type="entry name" value="ALDEHYDE DEHYDROGENASE"/>
    <property type="match status" value="1"/>
</dbReference>
<dbReference type="InterPro" id="IPR019546">
    <property type="entry name" value="TAT_signal_bac_arc"/>
</dbReference>
<dbReference type="EC" id="1.3.99.16" evidence="2"/>
<dbReference type="Pfam" id="PF02738">
    <property type="entry name" value="MoCoBD_1"/>
    <property type="match status" value="1"/>
</dbReference>
<gene>
    <name evidence="2" type="ORF">MGWOODY_Mmi1128</name>
</gene>
<dbReference type="Pfam" id="PF20256">
    <property type="entry name" value="MoCoBD_2"/>
    <property type="match status" value="2"/>
</dbReference>
<evidence type="ECO:0000259" key="1">
    <source>
        <dbReference type="SMART" id="SM01008"/>
    </source>
</evidence>
<dbReference type="InterPro" id="IPR046867">
    <property type="entry name" value="AldOxase/xan_DH_MoCoBD2"/>
</dbReference>
<dbReference type="InterPro" id="IPR052516">
    <property type="entry name" value="N-heterocyclic_Hydroxylase"/>
</dbReference>
<dbReference type="InterPro" id="IPR006311">
    <property type="entry name" value="TAT_signal"/>
</dbReference>
<dbReference type="PIRSF" id="PIRSF036389">
    <property type="entry name" value="IOR_B"/>
    <property type="match status" value="1"/>
</dbReference>
<dbReference type="PANTHER" id="PTHR47495:SF2">
    <property type="entry name" value="ALDEHYDE DEHYDROGENASE"/>
    <property type="match status" value="1"/>
</dbReference>
<dbReference type="InterPro" id="IPR012368">
    <property type="entry name" value="OxRdtase_Mopterin-bd_su_IorB"/>
</dbReference>
<dbReference type="EMBL" id="FAXC01000255">
    <property type="protein sequence ID" value="CUV09461.1"/>
    <property type="molecule type" value="Genomic_DNA"/>
</dbReference>
<accession>A0A170QCS3</accession>
<dbReference type="Gene3D" id="3.30.365.10">
    <property type="entry name" value="Aldehyde oxidase/xanthine dehydrogenase, molybdopterin binding domain"/>
    <property type="match status" value="4"/>
</dbReference>
<dbReference type="GO" id="GO:0047121">
    <property type="term" value="F:isoquinoline 1-oxidoreductase activity"/>
    <property type="evidence" value="ECO:0007669"/>
    <property type="project" value="UniProtKB-EC"/>
</dbReference>
<keyword evidence="2" id="KW-0560">Oxidoreductase</keyword>
<dbReference type="SMART" id="SM01008">
    <property type="entry name" value="Ald_Xan_dh_C"/>
    <property type="match status" value="1"/>
</dbReference>
<dbReference type="Gene3D" id="3.90.1170.50">
    <property type="entry name" value="Aldehyde oxidase/xanthine dehydrogenase, a/b hammerhead"/>
    <property type="match status" value="1"/>
</dbReference>
<proteinExistence type="predicted"/>
<reference evidence="2" key="1">
    <citation type="submission" date="2015-10" db="EMBL/GenBank/DDBJ databases">
        <authorList>
            <person name="Gilbert D.G."/>
        </authorList>
    </citation>
    <scope>NUCLEOTIDE SEQUENCE</scope>
</reference>
<sequence length="708" mass="77242">MSQGYSRRDFLKVSSVAGAGLIIGVVLPYKHRLVAAGLVDQTFDPNVWISIHPDNTITIFAAKSEMGQHIRTSLPMIVAEELEADWSQVRVAQADAHPDKYGSQGTGGSGSIRRSFTRLRKAGAAGREMLIQAAANKWNVSPKNCRAESGTVIHLSTGNSFTFGELVETASELQVPENPVLKNPKDFKLIGNAMPGLDTHSRVNGAAIFGVDVQVPDMVYATVLRCPTFGGKIKSFNRKKAMKINGVLDVYEIDEGVAVVGKNTWAVIKGQRALEPKWDHGDFLSWDSARIKNMMEEKSTGKAVIAREDGDLTSLNGDEKIEVQYEVPFTSHATMEPMNCVAHVKKNSCEIWAPTQSPQRVQTTAANALGIDTKNVIVHITMLGGGFGRRLWADFVTDAIQVSQKSKKPVKLMWTREDDMGHDFFRPTSIHKLSATLSNQHELTSWTHRIIAPSISGQMAPERFKDGQLDRSAVNGASNIPYDISNVLVDYIMANTKVPVGWWRSVYNSQNAFANEGFIDELAQKAGIDSYQFRLNLLKNAPRHLGVLKLAAEKANWGKKMAKRQGMGIALHESFGSWAAHVAEVTVTKTGELSIDKIVAAVDCGLVVNPDGVKAQMESAIVYGLTSTLKGLITIEKGAVAQSNFHEFELLRIDEMPEVEVYIVKSAEPPGGAGEPGLPPVAPAVTNAIFAATGKRIRSLPIRPKDLI</sequence>
<protein>
    <submittedName>
        <fullName evidence="2">Isoquinoline 1-oxidoreductase beta subunit</fullName>
        <ecNumber evidence="2">1.3.99.16</ecNumber>
    </submittedName>
</protein>
<dbReference type="AlphaFoldDB" id="A0A170QCS3"/>